<organism evidence="2 3">
    <name type="scientific">Schizopora paradoxa</name>
    <dbReference type="NCBI Taxonomy" id="27342"/>
    <lineage>
        <taxon>Eukaryota</taxon>
        <taxon>Fungi</taxon>
        <taxon>Dikarya</taxon>
        <taxon>Basidiomycota</taxon>
        <taxon>Agaricomycotina</taxon>
        <taxon>Agaricomycetes</taxon>
        <taxon>Hymenochaetales</taxon>
        <taxon>Schizoporaceae</taxon>
        <taxon>Schizopora</taxon>
    </lineage>
</organism>
<accession>A0A0H2RY47</accession>
<dbReference type="Proteomes" id="UP000053477">
    <property type="component" value="Unassembled WGS sequence"/>
</dbReference>
<dbReference type="InParanoid" id="A0A0H2RY47"/>
<evidence type="ECO:0000256" key="1">
    <source>
        <dbReference type="SAM" id="MobiDB-lite"/>
    </source>
</evidence>
<evidence type="ECO:0000313" key="2">
    <source>
        <dbReference type="EMBL" id="KLO16547.1"/>
    </source>
</evidence>
<proteinExistence type="predicted"/>
<feature type="region of interest" description="Disordered" evidence="1">
    <location>
        <begin position="52"/>
        <end position="91"/>
    </location>
</feature>
<protein>
    <submittedName>
        <fullName evidence="2">Uncharacterized protein</fullName>
    </submittedName>
</protein>
<keyword evidence="3" id="KW-1185">Reference proteome</keyword>
<dbReference type="EMBL" id="KQ085914">
    <property type="protein sequence ID" value="KLO16547.1"/>
    <property type="molecule type" value="Genomic_DNA"/>
</dbReference>
<name>A0A0H2RY47_9AGAM</name>
<feature type="compositionally biased region" description="Basic and acidic residues" evidence="1">
    <location>
        <begin position="52"/>
        <end position="62"/>
    </location>
</feature>
<evidence type="ECO:0000313" key="3">
    <source>
        <dbReference type="Proteomes" id="UP000053477"/>
    </source>
</evidence>
<gene>
    <name evidence="2" type="ORF">SCHPADRAFT_203793</name>
</gene>
<sequence>MKHRKESDYHIVNKVTPRRTFDDRGSSLTSLSLQMRYTYMCTEIQVYVSKVDDRRQSKETRRGRSHRAQVTGTNTPGKKHHPKISTQEWPGGLIERPSARKLTDNTRMSTLIMIETLWKFSRNLKGICFVAPCRGWLQPGISLRARVVYSPPAK</sequence>
<dbReference type="AlphaFoldDB" id="A0A0H2RY47"/>
<reference evidence="2 3" key="1">
    <citation type="submission" date="2015-04" db="EMBL/GenBank/DDBJ databases">
        <title>Complete genome sequence of Schizopora paradoxa KUC8140, a cosmopolitan wood degrader in East Asia.</title>
        <authorList>
            <consortium name="DOE Joint Genome Institute"/>
            <person name="Min B."/>
            <person name="Park H."/>
            <person name="Jang Y."/>
            <person name="Kim J.-J."/>
            <person name="Kim K.H."/>
            <person name="Pangilinan J."/>
            <person name="Lipzen A."/>
            <person name="Riley R."/>
            <person name="Grigoriev I.V."/>
            <person name="Spatafora J.W."/>
            <person name="Choi I.-G."/>
        </authorList>
    </citation>
    <scope>NUCLEOTIDE SEQUENCE [LARGE SCALE GENOMIC DNA]</scope>
    <source>
        <strain evidence="2 3">KUC8140</strain>
    </source>
</reference>